<reference evidence="13 14" key="1">
    <citation type="journal article" date="2017" name="Front. Microbiol.">
        <title>Phaeobacter piscinae sp. nov., a species of the Roseobacter group and potential aquaculture probiont.</title>
        <authorList>
            <person name="Sonnenschein E.C."/>
            <person name="Phippen C.B.W."/>
            <person name="Nielsen K.F."/>
            <person name="Mateiu R.V."/>
            <person name="Melchiorsen J."/>
            <person name="Gram L."/>
            <person name="Overmann J."/>
            <person name="Freese H.M."/>
        </authorList>
    </citation>
    <scope>NUCLEOTIDE SEQUENCE [LARGE SCALE GENOMIC DNA]</scope>
    <source>
        <strain evidence="13 14">P88</strain>
    </source>
</reference>
<evidence type="ECO:0000256" key="12">
    <source>
        <dbReference type="ARBA" id="ARBA00033413"/>
    </source>
</evidence>
<dbReference type="UniPathway" id="UPA00077">
    <property type="reaction ID" value="UER00155"/>
</dbReference>
<dbReference type="GO" id="GO:0016301">
    <property type="term" value="F:kinase activity"/>
    <property type="evidence" value="ECO:0007669"/>
    <property type="project" value="UniProtKB-KW"/>
</dbReference>
<dbReference type="PANTHER" id="PTHR43071">
    <property type="entry name" value="2-AMINO-4-HYDROXY-6-HYDROXYMETHYLDIHYDROPTERIDINE PYROPHOSPHOKINASE"/>
    <property type="match status" value="1"/>
</dbReference>
<evidence type="ECO:0000256" key="9">
    <source>
        <dbReference type="ARBA" id="ARBA00022909"/>
    </source>
</evidence>
<dbReference type="PANTHER" id="PTHR43071:SF1">
    <property type="entry name" value="2-AMINO-4-HYDROXY-6-HYDROXYMETHYLDIHYDROPTERIDINE PYROPHOSPHOKINASE"/>
    <property type="match status" value="1"/>
</dbReference>
<dbReference type="Gene3D" id="3.30.70.560">
    <property type="entry name" value="7,8-Dihydro-6-hydroxymethylpterin-pyrophosphokinase HPPK"/>
    <property type="match status" value="1"/>
</dbReference>
<name>A0A135IGX1_9RHOB</name>
<dbReference type="GO" id="GO:0046654">
    <property type="term" value="P:tetrahydrofolate biosynthetic process"/>
    <property type="evidence" value="ECO:0007669"/>
    <property type="project" value="UniProtKB-UniPathway"/>
</dbReference>
<evidence type="ECO:0000256" key="1">
    <source>
        <dbReference type="ARBA" id="ARBA00005051"/>
    </source>
</evidence>
<dbReference type="EC" id="2.7.6.3" evidence="3"/>
<dbReference type="InterPro" id="IPR000550">
    <property type="entry name" value="Hppk"/>
</dbReference>
<evidence type="ECO:0000256" key="7">
    <source>
        <dbReference type="ARBA" id="ARBA00022777"/>
    </source>
</evidence>
<evidence type="ECO:0000256" key="5">
    <source>
        <dbReference type="ARBA" id="ARBA00022679"/>
    </source>
</evidence>
<protein>
    <recommendedName>
        <fullName evidence="4">2-amino-4-hydroxy-6-hydroxymethyldihydropteridine pyrophosphokinase</fullName>
        <ecNumber evidence="3">2.7.6.3</ecNumber>
    </recommendedName>
    <alternativeName>
        <fullName evidence="11">6-hydroxymethyl-7,8-dihydropterin pyrophosphokinase</fullName>
    </alternativeName>
    <alternativeName>
        <fullName evidence="12">7,8-dihydro-6-hydroxymethylpterin-pyrophosphokinase</fullName>
    </alternativeName>
</protein>
<proteinExistence type="inferred from homology"/>
<sequence length="189" mass="21233">MTEIRSEALIAMGGNLPIGEQSVVHTLIGAVEQLSESDIRLTAVSRFYRTPCFPAGSGPDYVNAAIAIRTILSPRDLLDLLHQVEADFARRRVQRWGMRTLDLDLIAYDDLICPDVATFERWKDLPLEQQMQEAPGQMLVPHPRLQDRGFVLVPLRDIAPDWRHPILGQTVRELCAALPMSDLNEISPV</sequence>
<dbReference type="Pfam" id="PF01288">
    <property type="entry name" value="HPPK"/>
    <property type="match status" value="1"/>
</dbReference>
<evidence type="ECO:0000256" key="8">
    <source>
        <dbReference type="ARBA" id="ARBA00022840"/>
    </source>
</evidence>
<dbReference type="CDD" id="cd00483">
    <property type="entry name" value="HPPK"/>
    <property type="match status" value="1"/>
</dbReference>
<keyword evidence="7 13" id="KW-0418">Kinase</keyword>
<keyword evidence="8" id="KW-0067">ATP-binding</keyword>
<evidence type="ECO:0000256" key="3">
    <source>
        <dbReference type="ARBA" id="ARBA00013253"/>
    </source>
</evidence>
<organism evidence="13 14">
    <name type="scientific">Phaeobacter inhibens</name>
    <dbReference type="NCBI Taxonomy" id="221822"/>
    <lineage>
        <taxon>Bacteria</taxon>
        <taxon>Pseudomonadati</taxon>
        <taxon>Pseudomonadota</taxon>
        <taxon>Alphaproteobacteria</taxon>
        <taxon>Rhodobacterales</taxon>
        <taxon>Roseobacteraceae</taxon>
        <taxon>Phaeobacter</taxon>
    </lineage>
</organism>
<dbReference type="GO" id="GO:0003848">
    <property type="term" value="F:2-amino-4-hydroxy-6-hydroxymethyldihydropteridine diphosphokinase activity"/>
    <property type="evidence" value="ECO:0007669"/>
    <property type="project" value="UniProtKB-EC"/>
</dbReference>
<dbReference type="SUPFAM" id="SSF55083">
    <property type="entry name" value="6-hydroxymethyl-7,8-dihydropterin pyrophosphokinase, HPPK"/>
    <property type="match status" value="1"/>
</dbReference>
<reference evidence="13 14" key="2">
    <citation type="journal article" date="2017" name="Genome Biol. Evol.">
        <title>Trajectories and Drivers of Genome Evolution in Surface-Associated Marine Phaeobacter.</title>
        <authorList>
            <person name="Freese H.M."/>
            <person name="Sikorski J."/>
            <person name="Bunk B."/>
            <person name="Scheuner C."/>
            <person name="Meier-Kolthoff J.P."/>
            <person name="Sproer C."/>
            <person name="Gram L."/>
            <person name="Overmann J."/>
        </authorList>
    </citation>
    <scope>NUCLEOTIDE SEQUENCE [LARGE SCALE GENOMIC DNA]</scope>
    <source>
        <strain evidence="13 14">P88</strain>
    </source>
</reference>
<gene>
    <name evidence="13" type="primary">folK</name>
    <name evidence="13" type="ORF">PhaeoP88_03243</name>
</gene>
<comment type="function">
    <text evidence="10">Catalyzes the transfer of pyrophosphate from adenosine triphosphate (ATP) to 6-hydroxymethyl-7,8-dihydropterin, an enzymatic step in folate biosynthesis pathway.</text>
</comment>
<evidence type="ECO:0000256" key="11">
    <source>
        <dbReference type="ARBA" id="ARBA00029766"/>
    </source>
</evidence>
<evidence type="ECO:0000313" key="14">
    <source>
        <dbReference type="Proteomes" id="UP000236447"/>
    </source>
</evidence>
<dbReference type="AlphaFoldDB" id="A0A135IGX1"/>
<dbReference type="GO" id="GO:0046656">
    <property type="term" value="P:folic acid biosynthetic process"/>
    <property type="evidence" value="ECO:0007669"/>
    <property type="project" value="UniProtKB-KW"/>
</dbReference>
<accession>A0A135IGX1</accession>
<dbReference type="EMBL" id="CP010725">
    <property type="protein sequence ID" value="AUR00573.1"/>
    <property type="molecule type" value="Genomic_DNA"/>
</dbReference>
<dbReference type="InterPro" id="IPR035907">
    <property type="entry name" value="Hppk_sf"/>
</dbReference>
<keyword evidence="5 13" id="KW-0808">Transferase</keyword>
<keyword evidence="6" id="KW-0547">Nucleotide-binding</keyword>
<evidence type="ECO:0000256" key="6">
    <source>
        <dbReference type="ARBA" id="ARBA00022741"/>
    </source>
</evidence>
<comment type="pathway">
    <text evidence="1">Cofactor biosynthesis; tetrahydrofolate biosynthesis; 2-amino-4-hydroxy-6-hydroxymethyl-7,8-dihydropteridine diphosphate from 7,8-dihydroneopterin triphosphate: step 4/4.</text>
</comment>
<dbReference type="RefSeq" id="WP_014878883.1">
    <property type="nucleotide sequence ID" value="NZ_CBCSDS010000004.1"/>
</dbReference>
<dbReference type="NCBIfam" id="TIGR01498">
    <property type="entry name" value="folK"/>
    <property type="match status" value="1"/>
</dbReference>
<evidence type="ECO:0000256" key="10">
    <source>
        <dbReference type="ARBA" id="ARBA00029409"/>
    </source>
</evidence>
<comment type="similarity">
    <text evidence="2">Belongs to the HPPK family.</text>
</comment>
<evidence type="ECO:0000256" key="4">
    <source>
        <dbReference type="ARBA" id="ARBA00016218"/>
    </source>
</evidence>
<keyword evidence="9" id="KW-0289">Folate biosynthesis</keyword>
<dbReference type="OMA" id="WTSAAWP"/>
<dbReference type="GO" id="GO:0005524">
    <property type="term" value="F:ATP binding"/>
    <property type="evidence" value="ECO:0007669"/>
    <property type="project" value="UniProtKB-KW"/>
</dbReference>
<dbReference type="Proteomes" id="UP000236447">
    <property type="component" value="Chromosome"/>
</dbReference>
<evidence type="ECO:0000256" key="2">
    <source>
        <dbReference type="ARBA" id="ARBA00005810"/>
    </source>
</evidence>
<evidence type="ECO:0000313" key="13">
    <source>
        <dbReference type="EMBL" id="AUR00573.1"/>
    </source>
</evidence>